<sequence length="313" mass="34092">MHETGEVRLHREAEGVTRIDHGWRGAGFIASYLIEDGDGLALVEAGPASTLDTLLAGIRAAGRDPAELTHILLTHIHLDHAAGAGHLARIAPRARVVVHPLGAHHLADPSRLLSSAARIYGDQMEALWGTMIPVDDERIDAAEDGLAVRVGGRTLRAVETPGHADHHHAWHDPDAGLVFSGDVGGVRLDHALHVRPPTPPPDVDTGRWLASVERLRALRPRILLPTHFGGIHDPEWHLDDLESRLRAWTALAERFDLKDRDGLARALAQSADPELLQASGDPALVGRYAETIPYDMMAAGLLRQRGRIAREQR</sequence>
<evidence type="ECO:0000313" key="2">
    <source>
        <dbReference type="EMBL" id="MBB6070659.1"/>
    </source>
</evidence>
<accession>A0A841GY57</accession>
<proteinExistence type="predicted"/>
<dbReference type="Pfam" id="PF00753">
    <property type="entry name" value="Lactamase_B"/>
    <property type="match status" value="1"/>
</dbReference>
<dbReference type="EMBL" id="JACHIA010000005">
    <property type="protein sequence ID" value="MBB6070659.1"/>
    <property type="molecule type" value="Genomic_DNA"/>
</dbReference>
<keyword evidence="3" id="KW-1185">Reference proteome</keyword>
<dbReference type="RefSeq" id="WP_170034508.1">
    <property type="nucleotide sequence ID" value="NZ_JABDTL010000001.1"/>
</dbReference>
<dbReference type="Proteomes" id="UP000582837">
    <property type="component" value="Unassembled WGS sequence"/>
</dbReference>
<gene>
    <name evidence="2" type="ORF">HNQ61_002280</name>
</gene>
<name>A0A841GY57_9BACT</name>
<organism evidence="2 3">
    <name type="scientific">Longimicrobium terrae</name>
    <dbReference type="NCBI Taxonomy" id="1639882"/>
    <lineage>
        <taxon>Bacteria</taxon>
        <taxon>Pseudomonadati</taxon>
        <taxon>Gemmatimonadota</taxon>
        <taxon>Longimicrobiia</taxon>
        <taxon>Longimicrobiales</taxon>
        <taxon>Longimicrobiaceae</taxon>
        <taxon>Longimicrobium</taxon>
    </lineage>
</organism>
<dbReference type="InterPro" id="IPR036866">
    <property type="entry name" value="RibonucZ/Hydroxyglut_hydro"/>
</dbReference>
<reference evidence="2 3" key="1">
    <citation type="submission" date="2020-08" db="EMBL/GenBank/DDBJ databases">
        <title>Genomic Encyclopedia of Type Strains, Phase IV (KMG-IV): sequencing the most valuable type-strain genomes for metagenomic binning, comparative biology and taxonomic classification.</title>
        <authorList>
            <person name="Goeker M."/>
        </authorList>
    </citation>
    <scope>NUCLEOTIDE SEQUENCE [LARGE SCALE GENOMIC DNA]</scope>
    <source>
        <strain evidence="2 3">DSM 29007</strain>
    </source>
</reference>
<dbReference type="Gene3D" id="3.60.15.10">
    <property type="entry name" value="Ribonuclease Z/Hydroxyacylglutathione hydrolase-like"/>
    <property type="match status" value="1"/>
</dbReference>
<dbReference type="InterPro" id="IPR037482">
    <property type="entry name" value="ST1585_MBL-fold"/>
</dbReference>
<dbReference type="CDD" id="cd07726">
    <property type="entry name" value="ST1585-like_MBL-fold"/>
    <property type="match status" value="1"/>
</dbReference>
<dbReference type="SMART" id="SM00849">
    <property type="entry name" value="Lactamase_B"/>
    <property type="match status" value="1"/>
</dbReference>
<comment type="caution">
    <text evidence="2">The sequence shown here is derived from an EMBL/GenBank/DDBJ whole genome shotgun (WGS) entry which is preliminary data.</text>
</comment>
<dbReference type="GO" id="GO:0016787">
    <property type="term" value="F:hydrolase activity"/>
    <property type="evidence" value="ECO:0007669"/>
    <property type="project" value="UniProtKB-KW"/>
</dbReference>
<dbReference type="AlphaFoldDB" id="A0A841GY57"/>
<evidence type="ECO:0000313" key="3">
    <source>
        <dbReference type="Proteomes" id="UP000582837"/>
    </source>
</evidence>
<dbReference type="PANTHER" id="PTHR42951:SF22">
    <property type="entry name" value="METALLO BETA-LACTAMASE SUPERFAMILY LIPOPROTEIN"/>
    <property type="match status" value="1"/>
</dbReference>
<protein>
    <submittedName>
        <fullName evidence="2">Glyoxylase-like metal-dependent hydrolase (Beta-lactamase superfamily II)</fullName>
    </submittedName>
</protein>
<dbReference type="InterPro" id="IPR050855">
    <property type="entry name" value="NDM-1-like"/>
</dbReference>
<dbReference type="PANTHER" id="PTHR42951">
    <property type="entry name" value="METALLO-BETA-LACTAMASE DOMAIN-CONTAINING"/>
    <property type="match status" value="1"/>
</dbReference>
<dbReference type="InterPro" id="IPR001279">
    <property type="entry name" value="Metallo-B-lactamas"/>
</dbReference>
<dbReference type="SUPFAM" id="SSF56281">
    <property type="entry name" value="Metallo-hydrolase/oxidoreductase"/>
    <property type="match status" value="1"/>
</dbReference>
<feature type="domain" description="Metallo-beta-lactamase" evidence="1">
    <location>
        <begin position="28"/>
        <end position="227"/>
    </location>
</feature>
<evidence type="ECO:0000259" key="1">
    <source>
        <dbReference type="SMART" id="SM00849"/>
    </source>
</evidence>
<keyword evidence="2" id="KW-0378">Hydrolase</keyword>